<sequence>MKDRFYLACFRDNVGSNVAWHSFNGGGYSTNIDSADVYTREEAQKAWELAREFDQPISADHVDKLAVWKVDHQNVSCKTIIDDSTHFVAYKQGRWDGNDLFWMNKYFGLTTDFKRSSLMTAKEAKAFLKSEPGFTVIPWLQADAVKRRTFAFNLYHPRKMVQGAGLVMPKRIRLQRKRKPNPKSKLNCPVCGKFVWQLHSYFFEGCKDSSCEAYGQEIH</sequence>
<name>A0A009IHC8_ACIB9</name>
<accession>A0A009IHC8</accession>
<proteinExistence type="predicted"/>
<dbReference type="AlphaFoldDB" id="A0A009IHC8"/>
<protein>
    <submittedName>
        <fullName evidence="1">Uncharacterized protein</fullName>
    </submittedName>
</protein>
<reference evidence="1 2" key="1">
    <citation type="submission" date="2014-02" db="EMBL/GenBank/DDBJ databases">
        <title>Comparative genomics and transcriptomics to identify genetic mechanisms underlying the emergence of carbapenem resistant Acinetobacter baumannii (CRAb).</title>
        <authorList>
            <person name="Harris A.D."/>
            <person name="Johnson K.J."/>
            <person name="George J."/>
            <person name="Shefchek K."/>
            <person name="Daugherty S.C."/>
            <person name="Parankush S."/>
            <person name="Sadzewicz L."/>
            <person name="Tallon L."/>
            <person name="Sengamalay N."/>
            <person name="Hazen T.H."/>
            <person name="Rasko D.A."/>
        </authorList>
    </citation>
    <scope>NUCLEOTIDE SEQUENCE [LARGE SCALE GENOMIC DNA]</scope>
    <source>
        <strain evidence="1 2">1295743</strain>
    </source>
</reference>
<dbReference type="Proteomes" id="UP000020595">
    <property type="component" value="Unassembled WGS sequence"/>
</dbReference>
<comment type="caution">
    <text evidence="1">The sequence shown here is derived from an EMBL/GenBank/DDBJ whole genome shotgun (WGS) entry which is preliminary data.</text>
</comment>
<dbReference type="EMBL" id="JEWH01000112">
    <property type="protein sequence ID" value="EXB03273.1"/>
    <property type="molecule type" value="Genomic_DNA"/>
</dbReference>
<dbReference type="PATRIC" id="fig|1310613.3.peg.4009"/>
<gene>
    <name evidence="1" type="ORF">J512_4209</name>
</gene>
<evidence type="ECO:0000313" key="1">
    <source>
        <dbReference type="EMBL" id="EXB03273.1"/>
    </source>
</evidence>
<organism evidence="1 2">
    <name type="scientific">Acinetobacter baumannii (strain 1295743)</name>
    <dbReference type="NCBI Taxonomy" id="1310613"/>
    <lineage>
        <taxon>Bacteria</taxon>
        <taxon>Pseudomonadati</taxon>
        <taxon>Pseudomonadota</taxon>
        <taxon>Gammaproteobacteria</taxon>
        <taxon>Moraxellales</taxon>
        <taxon>Moraxellaceae</taxon>
        <taxon>Acinetobacter</taxon>
        <taxon>Acinetobacter calcoaceticus/baumannii complex</taxon>
    </lineage>
</organism>
<dbReference type="RefSeq" id="WP_032051933.1">
    <property type="nucleotide sequence ID" value="NZ_JEWH01000112.1"/>
</dbReference>
<evidence type="ECO:0000313" key="2">
    <source>
        <dbReference type="Proteomes" id="UP000020595"/>
    </source>
</evidence>